<dbReference type="InterPro" id="IPR057739">
    <property type="entry name" value="Glyco_hydro_29_N"/>
</dbReference>
<evidence type="ECO:0000256" key="4">
    <source>
        <dbReference type="ARBA" id="ARBA00022729"/>
    </source>
</evidence>
<keyword evidence="4" id="KW-0732">Signal</keyword>
<dbReference type="EMBL" id="VCQV01000033">
    <property type="protein sequence ID" value="TWP33939.1"/>
    <property type="molecule type" value="Genomic_DNA"/>
</dbReference>
<comment type="function">
    <text evidence="1">Alpha-L-fucosidase is responsible for hydrolyzing the alpha-1,6-linked fucose joined to the reducing-end N-acetylglucosamine of the carbohydrate moieties of glycoproteins.</text>
</comment>
<evidence type="ECO:0000313" key="10">
    <source>
        <dbReference type="Proteomes" id="UP000320244"/>
    </source>
</evidence>
<dbReference type="GO" id="GO:0004560">
    <property type="term" value="F:alpha-L-fucosidase activity"/>
    <property type="evidence" value="ECO:0007669"/>
    <property type="project" value="InterPro"/>
</dbReference>
<feature type="region of interest" description="Disordered" evidence="7">
    <location>
        <begin position="1"/>
        <end position="48"/>
    </location>
</feature>
<dbReference type="InterPro" id="IPR017853">
    <property type="entry name" value="GH"/>
</dbReference>
<dbReference type="AlphaFoldDB" id="A0A563DUT5"/>
<proteinExistence type="inferred from homology"/>
<name>A0A563DUT5_9MICO</name>
<dbReference type="Gene3D" id="3.20.20.80">
    <property type="entry name" value="Glycosidases"/>
    <property type="match status" value="1"/>
</dbReference>
<keyword evidence="6" id="KW-0326">Glycosidase</keyword>
<dbReference type="InterPro" id="IPR000933">
    <property type="entry name" value="Glyco_hydro_29"/>
</dbReference>
<feature type="domain" description="Glycoside hydrolase family 29 N-terminal" evidence="8">
    <location>
        <begin position="41"/>
        <end position="356"/>
    </location>
</feature>
<comment type="similarity">
    <text evidence="2">Belongs to the glycosyl hydrolase 29 family.</text>
</comment>
<dbReference type="InterPro" id="IPR016286">
    <property type="entry name" value="FUC_metazoa-typ"/>
</dbReference>
<dbReference type="Pfam" id="PF01120">
    <property type="entry name" value="Alpha_L_fucos"/>
    <property type="match status" value="1"/>
</dbReference>
<evidence type="ECO:0000256" key="2">
    <source>
        <dbReference type="ARBA" id="ARBA00007951"/>
    </source>
</evidence>
<reference evidence="9 10" key="2">
    <citation type="submission" date="2019-08" db="EMBL/GenBank/DDBJ databases">
        <title>Jejuicoccus antrihumi gen. nov., sp. nov., a new member of the family Dermacoccaceae isolated from a cave.</title>
        <authorList>
            <person name="Schumann P."/>
            <person name="Kim I.S."/>
        </authorList>
    </citation>
    <scope>NUCLEOTIDE SEQUENCE [LARGE SCALE GENOMIC DNA]</scope>
    <source>
        <strain evidence="9 10">C5-26</strain>
    </source>
</reference>
<dbReference type="GO" id="GO:0016139">
    <property type="term" value="P:glycoside catabolic process"/>
    <property type="evidence" value="ECO:0007669"/>
    <property type="project" value="TreeGrafter"/>
</dbReference>
<gene>
    <name evidence="9" type="ORF">FGL98_19065</name>
</gene>
<evidence type="ECO:0000256" key="1">
    <source>
        <dbReference type="ARBA" id="ARBA00004071"/>
    </source>
</evidence>
<dbReference type="GO" id="GO:0006004">
    <property type="term" value="P:fucose metabolic process"/>
    <property type="evidence" value="ECO:0007669"/>
    <property type="project" value="InterPro"/>
</dbReference>
<dbReference type="Proteomes" id="UP000320244">
    <property type="component" value="Unassembled WGS sequence"/>
</dbReference>
<evidence type="ECO:0000256" key="6">
    <source>
        <dbReference type="ARBA" id="ARBA00023295"/>
    </source>
</evidence>
<evidence type="ECO:0000259" key="8">
    <source>
        <dbReference type="Pfam" id="PF01120"/>
    </source>
</evidence>
<accession>A0A563DUT5</accession>
<protein>
    <recommendedName>
        <fullName evidence="3">alpha-L-fucosidase</fullName>
        <ecNumber evidence="3">3.2.1.51</ecNumber>
    </recommendedName>
</protein>
<dbReference type="EC" id="3.2.1.51" evidence="3"/>
<sequence>MGQDSAGNIVAMPPTTPTPSRKSAFQAPTADEGVHGPSVVQQTSQDIQRRQEWSDAKFGVFVHWGISSIPAGVWAGRHIAGLAEWIQFKAKIPLSEYGDLAKSFNPTGFNARDWVRMASEAGAKYFVYTATHHDGFAMFHSEASAYNVVDATPFGRDPLAEIAQACAEHEIMLGIYYSQTIDWEDPDAVGPQCNDWDFDPAQGDFHRYWRRKAVPQLREILSNYGDLGLLWFDMPSGIPEECAHEAFDLVRELQPGAVINSRLGGGADADYNSMDDNYFNNVLPARYWETAATTNDSWAYSQRAAGWKPVAGLCETLAYTVSRGGNLLLNAGPDATGSMPQQTLDQFGGIGAWMDRAAPGIRAAGASPFPGSFDWGYVTTAGSSLFLHVADHEARELSLPGLTSAPTAVLDRATETPVPFTVADAATDGTATVVSLELPPPTDGLPRTIELTFRHAPTVARNLVQIPGCALRLDVWTGETGGDGSVRWNFTMATPGDYRVVLLSKETFSNANPQWWADGMTGNLVAGADRQPFTLHRDGDETYPILHYWKVIRSEIGRLQVSSVGQQELAIEDLVVVDSKWDSSGVNMIAVRLEPITPR</sequence>
<dbReference type="GO" id="GO:0005764">
    <property type="term" value="C:lysosome"/>
    <property type="evidence" value="ECO:0007669"/>
    <property type="project" value="TreeGrafter"/>
</dbReference>
<dbReference type="PRINTS" id="PR00741">
    <property type="entry name" value="GLHYDRLASE29"/>
</dbReference>
<keyword evidence="10" id="KW-1185">Reference proteome</keyword>
<comment type="caution">
    <text evidence="9">The sequence shown here is derived from an EMBL/GenBank/DDBJ whole genome shotgun (WGS) entry which is preliminary data.</text>
</comment>
<evidence type="ECO:0000256" key="7">
    <source>
        <dbReference type="SAM" id="MobiDB-lite"/>
    </source>
</evidence>
<evidence type="ECO:0000256" key="3">
    <source>
        <dbReference type="ARBA" id="ARBA00012662"/>
    </source>
</evidence>
<reference evidence="9 10" key="1">
    <citation type="submission" date="2019-05" db="EMBL/GenBank/DDBJ databases">
        <authorList>
            <person name="Lee S.D."/>
        </authorList>
    </citation>
    <scope>NUCLEOTIDE SEQUENCE [LARGE SCALE GENOMIC DNA]</scope>
    <source>
        <strain evidence="9 10">C5-26</strain>
    </source>
</reference>
<organism evidence="9 10">
    <name type="scientific">Leekyejoonella antrihumi</name>
    <dbReference type="NCBI Taxonomy" id="1660198"/>
    <lineage>
        <taxon>Bacteria</taxon>
        <taxon>Bacillati</taxon>
        <taxon>Actinomycetota</taxon>
        <taxon>Actinomycetes</taxon>
        <taxon>Micrococcales</taxon>
        <taxon>Dermacoccaceae</taxon>
        <taxon>Leekyejoonella</taxon>
    </lineage>
</organism>
<dbReference type="PANTHER" id="PTHR10030:SF37">
    <property type="entry name" value="ALPHA-L-FUCOSIDASE-RELATED"/>
    <property type="match status" value="1"/>
</dbReference>
<dbReference type="SUPFAM" id="SSF51445">
    <property type="entry name" value="(Trans)glycosidases"/>
    <property type="match status" value="1"/>
</dbReference>
<evidence type="ECO:0000256" key="5">
    <source>
        <dbReference type="ARBA" id="ARBA00022801"/>
    </source>
</evidence>
<dbReference type="PANTHER" id="PTHR10030">
    <property type="entry name" value="ALPHA-L-FUCOSIDASE"/>
    <property type="match status" value="1"/>
</dbReference>
<dbReference type="OrthoDB" id="5526311at2"/>
<keyword evidence="5" id="KW-0378">Hydrolase</keyword>
<dbReference type="SMART" id="SM00812">
    <property type="entry name" value="Alpha_L_fucos"/>
    <property type="match status" value="1"/>
</dbReference>
<evidence type="ECO:0000313" key="9">
    <source>
        <dbReference type="EMBL" id="TWP33939.1"/>
    </source>
</evidence>